<dbReference type="InterPro" id="IPR001789">
    <property type="entry name" value="Sig_transdc_resp-reg_receiver"/>
</dbReference>
<dbReference type="Pfam" id="PF00196">
    <property type="entry name" value="GerE"/>
    <property type="match status" value="1"/>
</dbReference>
<keyword evidence="2" id="KW-0238">DNA-binding</keyword>
<evidence type="ECO:0000313" key="6">
    <source>
        <dbReference type="EMBL" id="CAA9537367.1"/>
    </source>
</evidence>
<evidence type="ECO:0000256" key="3">
    <source>
        <dbReference type="PROSITE-ProRule" id="PRU00169"/>
    </source>
</evidence>
<protein>
    <recommendedName>
        <fullName evidence="7">Two-component transcriptional response regulator, LuxR family</fullName>
    </recommendedName>
</protein>
<dbReference type="InterPro" id="IPR016032">
    <property type="entry name" value="Sig_transdc_resp-reg_C-effctor"/>
</dbReference>
<feature type="domain" description="HTH luxR-type" evidence="4">
    <location>
        <begin position="149"/>
        <end position="214"/>
    </location>
</feature>
<evidence type="ECO:0000256" key="2">
    <source>
        <dbReference type="ARBA" id="ARBA00023125"/>
    </source>
</evidence>
<dbReference type="PROSITE" id="PS50110">
    <property type="entry name" value="RESPONSE_REGULATORY"/>
    <property type="match status" value="1"/>
</dbReference>
<dbReference type="PANTHER" id="PTHR43214">
    <property type="entry name" value="TWO-COMPONENT RESPONSE REGULATOR"/>
    <property type="match status" value="1"/>
</dbReference>
<dbReference type="GO" id="GO:0003677">
    <property type="term" value="F:DNA binding"/>
    <property type="evidence" value="ECO:0007669"/>
    <property type="project" value="UniProtKB-KW"/>
</dbReference>
<dbReference type="GO" id="GO:0000160">
    <property type="term" value="P:phosphorelay signal transduction system"/>
    <property type="evidence" value="ECO:0007669"/>
    <property type="project" value="InterPro"/>
</dbReference>
<dbReference type="Pfam" id="PF00072">
    <property type="entry name" value="Response_reg"/>
    <property type="match status" value="1"/>
</dbReference>
<gene>
    <name evidence="6" type="ORF">AVDCRST_MAG73-1547</name>
</gene>
<dbReference type="InterPro" id="IPR011006">
    <property type="entry name" value="CheY-like_superfamily"/>
</dbReference>
<dbReference type="PRINTS" id="PR00038">
    <property type="entry name" value="HTHLUXR"/>
</dbReference>
<dbReference type="SMART" id="SM00448">
    <property type="entry name" value="REC"/>
    <property type="match status" value="1"/>
</dbReference>
<dbReference type="GO" id="GO:0006355">
    <property type="term" value="P:regulation of DNA-templated transcription"/>
    <property type="evidence" value="ECO:0007669"/>
    <property type="project" value="InterPro"/>
</dbReference>
<dbReference type="InterPro" id="IPR000792">
    <property type="entry name" value="Tscrpt_reg_LuxR_C"/>
</dbReference>
<accession>A0A6J4U0L1</accession>
<evidence type="ECO:0000256" key="1">
    <source>
        <dbReference type="ARBA" id="ARBA00022553"/>
    </source>
</evidence>
<dbReference type="CDD" id="cd06170">
    <property type="entry name" value="LuxR_C_like"/>
    <property type="match status" value="1"/>
</dbReference>
<evidence type="ECO:0008006" key="7">
    <source>
        <dbReference type="Google" id="ProtNLM"/>
    </source>
</evidence>
<keyword evidence="1 3" id="KW-0597">Phosphoprotein</keyword>
<feature type="modified residue" description="4-aspartylphosphate" evidence="3">
    <location>
        <position position="61"/>
    </location>
</feature>
<proteinExistence type="predicted"/>
<feature type="domain" description="Response regulatory" evidence="5">
    <location>
        <begin position="10"/>
        <end position="126"/>
    </location>
</feature>
<evidence type="ECO:0000259" key="4">
    <source>
        <dbReference type="PROSITE" id="PS50043"/>
    </source>
</evidence>
<dbReference type="PROSITE" id="PS50043">
    <property type="entry name" value="HTH_LUXR_2"/>
    <property type="match status" value="1"/>
</dbReference>
<dbReference type="EMBL" id="CADCWE010000092">
    <property type="protein sequence ID" value="CAA9537367.1"/>
    <property type="molecule type" value="Genomic_DNA"/>
</dbReference>
<sequence>MSGVDFGRISILLVDHHPIVRLGLRFVLEQDGRFGVIGEAGNGREATRLVDALRPDVVVMDGNLPDVDGLALAREIKRIRPATRLMVVAAGGGETDILGLLEAGVDGYLLKQCQPEELRDGVGRVHAGERVLHQSIVRVLVARAVNRVPVPTIEALSEREQEVLRLLADGATSKEIAVALGLRPKTVENHRARILGKLGVTNSAAAVRAALANGLLGSGAQAGGDRLFGAAF</sequence>
<dbReference type="InterPro" id="IPR058245">
    <property type="entry name" value="NreC/VraR/RcsB-like_REC"/>
</dbReference>
<dbReference type="SUPFAM" id="SSF52172">
    <property type="entry name" value="CheY-like"/>
    <property type="match status" value="1"/>
</dbReference>
<name>A0A6J4U0L1_9BACT</name>
<dbReference type="SUPFAM" id="SSF46894">
    <property type="entry name" value="C-terminal effector domain of the bipartite response regulators"/>
    <property type="match status" value="1"/>
</dbReference>
<reference evidence="6" key="1">
    <citation type="submission" date="2020-02" db="EMBL/GenBank/DDBJ databases">
        <authorList>
            <person name="Meier V. D."/>
        </authorList>
    </citation>
    <scope>NUCLEOTIDE SEQUENCE</scope>
    <source>
        <strain evidence="6">AVDCRST_MAG73</strain>
    </source>
</reference>
<dbReference type="PROSITE" id="PS00622">
    <property type="entry name" value="HTH_LUXR_1"/>
    <property type="match status" value="1"/>
</dbReference>
<dbReference type="InterPro" id="IPR039420">
    <property type="entry name" value="WalR-like"/>
</dbReference>
<dbReference type="Gene3D" id="3.40.50.2300">
    <property type="match status" value="1"/>
</dbReference>
<dbReference type="AlphaFoldDB" id="A0A6J4U0L1"/>
<dbReference type="SMART" id="SM00421">
    <property type="entry name" value="HTH_LUXR"/>
    <property type="match status" value="1"/>
</dbReference>
<organism evidence="6">
    <name type="scientific">uncultured Thermomicrobiales bacterium</name>
    <dbReference type="NCBI Taxonomy" id="1645740"/>
    <lineage>
        <taxon>Bacteria</taxon>
        <taxon>Pseudomonadati</taxon>
        <taxon>Thermomicrobiota</taxon>
        <taxon>Thermomicrobia</taxon>
        <taxon>Thermomicrobiales</taxon>
        <taxon>environmental samples</taxon>
    </lineage>
</organism>
<dbReference type="CDD" id="cd17535">
    <property type="entry name" value="REC_NarL-like"/>
    <property type="match status" value="1"/>
</dbReference>
<evidence type="ECO:0000259" key="5">
    <source>
        <dbReference type="PROSITE" id="PS50110"/>
    </source>
</evidence>